<evidence type="ECO:0000256" key="1">
    <source>
        <dbReference type="ARBA" id="ARBA00004141"/>
    </source>
</evidence>
<name>A0A1S9D783_ASPOZ</name>
<dbReference type="Proteomes" id="UP000190312">
    <property type="component" value="Unassembled WGS sequence"/>
</dbReference>
<keyword evidence="3 6" id="KW-1133">Transmembrane helix</keyword>
<dbReference type="VEuPathDB" id="FungiDB:AO090038000082"/>
<evidence type="ECO:0000256" key="4">
    <source>
        <dbReference type="ARBA" id="ARBA00023136"/>
    </source>
</evidence>
<evidence type="ECO:0000256" key="2">
    <source>
        <dbReference type="ARBA" id="ARBA00022692"/>
    </source>
</evidence>
<dbReference type="PANTHER" id="PTHR48022:SF22">
    <property type="entry name" value="MAJOR FACILITATOR SUPERFAMILY (MFS) PROFILE DOMAIN-CONTAINING PROTEIN"/>
    <property type="match status" value="1"/>
</dbReference>
<dbReference type="GO" id="GO:0005351">
    <property type="term" value="F:carbohydrate:proton symporter activity"/>
    <property type="evidence" value="ECO:0007669"/>
    <property type="project" value="TreeGrafter"/>
</dbReference>
<keyword evidence="5" id="KW-0175">Coiled coil</keyword>
<dbReference type="Gene3D" id="1.20.1250.20">
    <property type="entry name" value="MFS general substrate transporter like domains"/>
    <property type="match status" value="1"/>
</dbReference>
<evidence type="ECO:0000313" key="7">
    <source>
        <dbReference type="EMBL" id="OOO04943.1"/>
    </source>
</evidence>
<proteinExistence type="predicted"/>
<dbReference type="PANTHER" id="PTHR48022">
    <property type="entry name" value="PLASTIDIC GLUCOSE TRANSPORTER 4"/>
    <property type="match status" value="1"/>
</dbReference>
<evidence type="ECO:0000256" key="5">
    <source>
        <dbReference type="SAM" id="Coils"/>
    </source>
</evidence>
<feature type="transmembrane region" description="Helical" evidence="6">
    <location>
        <begin position="50"/>
        <end position="69"/>
    </location>
</feature>
<protein>
    <submittedName>
        <fullName evidence="7">General substrate transporter</fullName>
    </submittedName>
</protein>
<feature type="transmembrane region" description="Helical" evidence="6">
    <location>
        <begin position="89"/>
        <end position="107"/>
    </location>
</feature>
<keyword evidence="4 6" id="KW-0472">Membrane</keyword>
<dbReference type="InterPro" id="IPR036259">
    <property type="entry name" value="MFS_trans_sf"/>
</dbReference>
<evidence type="ECO:0000256" key="6">
    <source>
        <dbReference type="SAM" id="Phobius"/>
    </source>
</evidence>
<keyword evidence="2 6" id="KW-0812">Transmembrane</keyword>
<dbReference type="Pfam" id="PF00083">
    <property type="entry name" value="Sugar_tr"/>
    <property type="match status" value="1"/>
</dbReference>
<organism evidence="7 8">
    <name type="scientific">Aspergillus oryzae</name>
    <name type="common">Yellow koji mold</name>
    <dbReference type="NCBI Taxonomy" id="5062"/>
    <lineage>
        <taxon>Eukaryota</taxon>
        <taxon>Fungi</taxon>
        <taxon>Dikarya</taxon>
        <taxon>Ascomycota</taxon>
        <taxon>Pezizomycotina</taxon>
        <taxon>Eurotiomycetes</taxon>
        <taxon>Eurotiomycetidae</taxon>
        <taxon>Eurotiales</taxon>
        <taxon>Aspergillaceae</taxon>
        <taxon>Aspergillus</taxon>
        <taxon>Aspergillus subgen. Circumdati</taxon>
    </lineage>
</organism>
<dbReference type="InterPro" id="IPR050360">
    <property type="entry name" value="MFS_Sugar_Transporters"/>
</dbReference>
<dbReference type="eggNOG" id="KOG0254">
    <property type="taxonomic scope" value="Eukaryota"/>
</dbReference>
<dbReference type="EMBL" id="MKZY01000010">
    <property type="protein sequence ID" value="OOO04943.1"/>
    <property type="molecule type" value="Genomic_DNA"/>
</dbReference>
<comment type="subcellular location">
    <subcellularLocation>
        <location evidence="1">Membrane</location>
        <topology evidence="1">Multi-pass membrane protein</topology>
    </subcellularLocation>
</comment>
<evidence type="ECO:0000256" key="3">
    <source>
        <dbReference type="ARBA" id="ARBA00022989"/>
    </source>
</evidence>
<reference evidence="7 8" key="1">
    <citation type="submission" date="2016-10" db="EMBL/GenBank/DDBJ databases">
        <title>Genome sequencing of Aspergillus oryzae BCC7051.</title>
        <authorList>
            <person name="Thammarongtham C."/>
            <person name="Vorapreeda T."/>
            <person name="Nookaew I."/>
            <person name="Srisuk T."/>
            <person name="Land M."/>
            <person name="Jeennor S."/>
            <person name="Laoteng K."/>
        </authorList>
    </citation>
    <scope>NUCLEOTIDE SEQUENCE [LARGE SCALE GENOMIC DNA]</scope>
    <source>
        <strain evidence="7 8">BCC7051</strain>
    </source>
</reference>
<feature type="transmembrane region" description="Helical" evidence="6">
    <location>
        <begin position="114"/>
        <end position="133"/>
    </location>
</feature>
<sequence>MDLRRLGSSRDEAEQKLATIKRTLEEVRREPEGVSYLECFRKSNLRRTTIAVFLLCMLSAAGASFAASYSTYYAQTVVYNTEMSFKIQIIQQVLSLIGNVISWWLIDRVGRRQVTFWSPFVLMVFLFIIGALATEGSSEAFLPPPT</sequence>
<dbReference type="InterPro" id="IPR005828">
    <property type="entry name" value="MFS_sugar_transport-like"/>
</dbReference>
<comment type="caution">
    <text evidence="7">The sequence shown here is derived from an EMBL/GenBank/DDBJ whole genome shotgun (WGS) entry which is preliminary data.</text>
</comment>
<gene>
    <name evidence="7" type="ORF">OAory_01112800</name>
</gene>
<dbReference type="AlphaFoldDB" id="A0A1S9D783"/>
<dbReference type="GO" id="GO:0016020">
    <property type="term" value="C:membrane"/>
    <property type="evidence" value="ECO:0007669"/>
    <property type="project" value="UniProtKB-SubCell"/>
</dbReference>
<accession>A0A1S9D783</accession>
<dbReference type="SUPFAM" id="SSF103473">
    <property type="entry name" value="MFS general substrate transporter"/>
    <property type="match status" value="1"/>
</dbReference>
<feature type="coiled-coil region" evidence="5">
    <location>
        <begin position="3"/>
        <end position="30"/>
    </location>
</feature>
<evidence type="ECO:0000313" key="8">
    <source>
        <dbReference type="Proteomes" id="UP000190312"/>
    </source>
</evidence>